<comment type="caution">
    <text evidence="2">The sequence shown here is derived from an EMBL/GenBank/DDBJ whole genome shotgun (WGS) entry which is preliminary data.</text>
</comment>
<feature type="transmembrane region" description="Helical" evidence="1">
    <location>
        <begin position="50"/>
        <end position="69"/>
    </location>
</feature>
<reference evidence="3" key="1">
    <citation type="journal article" date="2019" name="Int. J. Syst. Evol. Microbiol.">
        <title>The Global Catalogue of Microorganisms (GCM) 10K type strain sequencing project: providing services to taxonomists for standard genome sequencing and annotation.</title>
        <authorList>
            <consortium name="The Broad Institute Genomics Platform"/>
            <consortium name="The Broad Institute Genome Sequencing Center for Infectious Disease"/>
            <person name="Wu L."/>
            <person name="Ma J."/>
        </authorList>
    </citation>
    <scope>NUCLEOTIDE SEQUENCE [LARGE SCALE GENOMIC DNA]</scope>
    <source>
        <strain evidence="3">CCUG 37865</strain>
    </source>
</reference>
<keyword evidence="1" id="KW-1133">Transmembrane helix</keyword>
<feature type="transmembrane region" description="Helical" evidence="1">
    <location>
        <begin position="105"/>
        <end position="123"/>
    </location>
</feature>
<dbReference type="EMBL" id="JBHSDT010000008">
    <property type="protein sequence ID" value="MFC4404192.1"/>
    <property type="molecule type" value="Genomic_DNA"/>
</dbReference>
<evidence type="ECO:0008006" key="4">
    <source>
        <dbReference type="Google" id="ProtNLM"/>
    </source>
</evidence>
<keyword evidence="1" id="KW-0812">Transmembrane</keyword>
<protein>
    <recommendedName>
        <fullName evidence="4">DUF3667 domain-containing protein</fullName>
    </recommendedName>
</protein>
<gene>
    <name evidence="2" type="ORF">ACFOY7_14050</name>
</gene>
<organism evidence="2 3">
    <name type="scientific">Gracilibacillus xinjiangensis</name>
    <dbReference type="NCBI Taxonomy" id="1193282"/>
    <lineage>
        <taxon>Bacteria</taxon>
        <taxon>Bacillati</taxon>
        <taxon>Bacillota</taxon>
        <taxon>Bacilli</taxon>
        <taxon>Bacillales</taxon>
        <taxon>Bacillaceae</taxon>
        <taxon>Gracilibacillus</taxon>
    </lineage>
</organism>
<feature type="transmembrane region" description="Helical" evidence="1">
    <location>
        <begin position="75"/>
        <end position="93"/>
    </location>
</feature>
<sequence length="176" mass="20956">MDAERKEVILKEINYWKSHHLLPVHYCDFLIALYTEGEGESRPEKKRTPYYVLFYFFNTLLLIFPMIIFIVVDNVIWQVISIVIILIMNILMIDIFKKNDRLNEGYAVMTLFVNFLIASSLFLNDFVKNVPITYLWIFLNSLSWIIFGKWKKQFFLQAAGVFVFIIACILTGFYYF</sequence>
<keyword evidence="3" id="KW-1185">Reference proteome</keyword>
<dbReference type="Proteomes" id="UP001595882">
    <property type="component" value="Unassembled WGS sequence"/>
</dbReference>
<feature type="transmembrane region" description="Helical" evidence="1">
    <location>
        <begin position="154"/>
        <end position="175"/>
    </location>
</feature>
<proteinExistence type="predicted"/>
<evidence type="ECO:0000256" key="1">
    <source>
        <dbReference type="SAM" id="Phobius"/>
    </source>
</evidence>
<keyword evidence="1" id="KW-0472">Membrane</keyword>
<feature type="transmembrane region" description="Helical" evidence="1">
    <location>
        <begin position="129"/>
        <end position="147"/>
    </location>
</feature>
<evidence type="ECO:0000313" key="3">
    <source>
        <dbReference type="Proteomes" id="UP001595882"/>
    </source>
</evidence>
<evidence type="ECO:0000313" key="2">
    <source>
        <dbReference type="EMBL" id="MFC4404192.1"/>
    </source>
</evidence>
<dbReference type="RefSeq" id="WP_390252729.1">
    <property type="nucleotide sequence ID" value="NZ_JBHSDT010000008.1"/>
</dbReference>
<accession>A0ABV8WY34</accession>
<name>A0ABV8WY34_9BACI</name>